<sequence length="202" mass="21456">MPRAYPSTTESQLSYVPGKSGRGAAHMALSARWVLQAESELRFEVPEDSAFTCVLESGTAEIFGSELVAGREYTFTNVKLAVFTWYGAVLKATELEGGLLNAVLAVLHPVSATGLPPFSGRGTGKGKEGGREGGREGEEEEEEEDGEETLDPALALSNVAGFVHVTGVDVDRKKIRALAPCPGTLPSRYLVVGSLVWIEEGS</sequence>
<evidence type="ECO:0000313" key="4">
    <source>
        <dbReference type="EMBL" id="TFJ82511.1"/>
    </source>
</evidence>
<feature type="region of interest" description="Disordered" evidence="1">
    <location>
        <begin position="117"/>
        <end position="149"/>
    </location>
</feature>
<feature type="compositionally biased region" description="Acidic residues" evidence="1">
    <location>
        <begin position="137"/>
        <end position="149"/>
    </location>
</feature>
<dbReference type="InterPro" id="IPR032324">
    <property type="entry name" value="Clp1_N"/>
</dbReference>
<evidence type="ECO:0000256" key="1">
    <source>
        <dbReference type="SAM" id="MobiDB-lite"/>
    </source>
</evidence>
<dbReference type="PANTHER" id="PTHR12755">
    <property type="entry name" value="CLEAVAGE/POLYADENYLATION FACTOR IA SUBUNIT CLP1P"/>
    <property type="match status" value="1"/>
</dbReference>
<dbReference type="Pfam" id="PF16573">
    <property type="entry name" value="CLP1_N"/>
    <property type="match status" value="1"/>
</dbReference>
<evidence type="ECO:0000313" key="5">
    <source>
        <dbReference type="Proteomes" id="UP000355283"/>
    </source>
</evidence>
<dbReference type="InterPro" id="IPR045116">
    <property type="entry name" value="Clp1/Grc3"/>
</dbReference>
<gene>
    <name evidence="4" type="ORF">NSK_006189</name>
</gene>
<dbReference type="InterPro" id="IPR038239">
    <property type="entry name" value="Clp1_N_sf"/>
</dbReference>
<dbReference type="Gene3D" id="2.60.120.1030">
    <property type="entry name" value="Clp1, DNA binding domain"/>
    <property type="match status" value="1"/>
</dbReference>
<comment type="caution">
    <text evidence="4">The sequence shown here is derived from an EMBL/GenBank/DDBJ whole genome shotgun (WGS) entry which is preliminary data.</text>
</comment>
<dbReference type="Proteomes" id="UP000355283">
    <property type="component" value="Unassembled WGS sequence"/>
</dbReference>
<dbReference type="PANTHER" id="PTHR12755:SF6">
    <property type="entry name" value="POLYRIBONUCLEOTIDE 5'-HYDROXYL-KINASE CLP1"/>
    <property type="match status" value="1"/>
</dbReference>
<evidence type="ECO:0008006" key="6">
    <source>
        <dbReference type="Google" id="ProtNLM"/>
    </source>
</evidence>
<evidence type="ECO:0000259" key="3">
    <source>
        <dbReference type="Pfam" id="PF16573"/>
    </source>
</evidence>
<dbReference type="EMBL" id="SDOX01000101">
    <property type="protein sequence ID" value="TFJ82511.1"/>
    <property type="molecule type" value="Genomic_DNA"/>
</dbReference>
<feature type="domain" description="Clp1 N-terminal" evidence="3">
    <location>
        <begin position="35"/>
        <end position="93"/>
    </location>
</feature>
<evidence type="ECO:0000259" key="2">
    <source>
        <dbReference type="Pfam" id="PF06807"/>
    </source>
</evidence>
<dbReference type="AlphaFoldDB" id="A0A4D9CTE9"/>
<organism evidence="4 5">
    <name type="scientific">Nannochloropsis salina CCMP1776</name>
    <dbReference type="NCBI Taxonomy" id="1027361"/>
    <lineage>
        <taxon>Eukaryota</taxon>
        <taxon>Sar</taxon>
        <taxon>Stramenopiles</taxon>
        <taxon>Ochrophyta</taxon>
        <taxon>Eustigmatophyceae</taxon>
        <taxon>Eustigmatales</taxon>
        <taxon>Monodopsidaceae</taxon>
        <taxon>Microchloropsis</taxon>
        <taxon>Microchloropsis salina</taxon>
    </lineage>
</organism>
<dbReference type="Pfam" id="PF06807">
    <property type="entry name" value="Clp1"/>
    <property type="match status" value="1"/>
</dbReference>
<dbReference type="GO" id="GO:0005634">
    <property type="term" value="C:nucleus"/>
    <property type="evidence" value="ECO:0007669"/>
    <property type="project" value="TreeGrafter"/>
</dbReference>
<name>A0A4D9CTE9_9STRA</name>
<proteinExistence type="predicted"/>
<dbReference type="OrthoDB" id="258143at2759"/>
<feature type="domain" description="Clp1 C-terminal" evidence="2">
    <location>
        <begin position="152"/>
        <end position="199"/>
    </location>
</feature>
<accession>A0A4D9CTE9</accession>
<dbReference type="GO" id="GO:0031124">
    <property type="term" value="P:mRNA 3'-end processing"/>
    <property type="evidence" value="ECO:0007669"/>
    <property type="project" value="InterPro"/>
</dbReference>
<dbReference type="GO" id="GO:0006388">
    <property type="term" value="P:tRNA splicing, via endonucleolytic cleavage and ligation"/>
    <property type="evidence" value="ECO:0007669"/>
    <property type="project" value="TreeGrafter"/>
</dbReference>
<keyword evidence="5" id="KW-1185">Reference proteome</keyword>
<dbReference type="InterPro" id="IPR010655">
    <property type="entry name" value="Clp1_C"/>
</dbReference>
<reference evidence="4 5" key="1">
    <citation type="submission" date="2019-01" db="EMBL/GenBank/DDBJ databases">
        <title>Nuclear Genome Assembly of the Microalgal Biofuel strain Nannochloropsis salina CCMP1776.</title>
        <authorList>
            <person name="Hovde B."/>
        </authorList>
    </citation>
    <scope>NUCLEOTIDE SEQUENCE [LARGE SCALE GENOMIC DNA]</scope>
    <source>
        <strain evidence="4 5">CCMP1776</strain>
    </source>
</reference>
<feature type="compositionally biased region" description="Basic and acidic residues" evidence="1">
    <location>
        <begin position="125"/>
        <end position="136"/>
    </location>
</feature>
<dbReference type="GO" id="GO:0051731">
    <property type="term" value="F:polynucleotide 5'-hydroxyl-kinase activity"/>
    <property type="evidence" value="ECO:0007669"/>
    <property type="project" value="InterPro"/>
</dbReference>
<protein>
    <recommendedName>
        <fullName evidence="6">Clp1 N-terminal beta-sandwich domain-containing protein</fullName>
    </recommendedName>
</protein>